<dbReference type="RefSeq" id="WP_103943854.1">
    <property type="nucleotide sequence ID" value="NZ_FNVO01000024.1"/>
</dbReference>
<feature type="domain" description="DUF397" evidence="2">
    <location>
        <begin position="10"/>
        <end position="62"/>
    </location>
</feature>
<accession>A0A1H6DWT0</accession>
<dbReference type="Pfam" id="PF04149">
    <property type="entry name" value="DUF397"/>
    <property type="match status" value="1"/>
</dbReference>
<dbReference type="AlphaFoldDB" id="A0A1H6DWT0"/>
<evidence type="ECO:0000259" key="2">
    <source>
        <dbReference type="Pfam" id="PF04149"/>
    </source>
</evidence>
<reference evidence="4" key="1">
    <citation type="submission" date="2016-10" db="EMBL/GenBank/DDBJ databases">
        <authorList>
            <person name="Varghese N."/>
            <person name="Submissions S."/>
        </authorList>
    </citation>
    <scope>NUCLEOTIDE SEQUENCE [LARGE SCALE GENOMIC DNA]</scope>
    <source>
        <strain evidence="4">DSM 43163</strain>
    </source>
</reference>
<evidence type="ECO:0000256" key="1">
    <source>
        <dbReference type="SAM" id="MobiDB-lite"/>
    </source>
</evidence>
<keyword evidence="4" id="KW-1185">Reference proteome</keyword>
<proteinExistence type="predicted"/>
<organism evidence="3 4">
    <name type="scientific">Thermomonospora echinospora</name>
    <dbReference type="NCBI Taxonomy" id="1992"/>
    <lineage>
        <taxon>Bacteria</taxon>
        <taxon>Bacillati</taxon>
        <taxon>Actinomycetota</taxon>
        <taxon>Actinomycetes</taxon>
        <taxon>Streptosporangiales</taxon>
        <taxon>Thermomonosporaceae</taxon>
        <taxon>Thermomonospora</taxon>
    </lineage>
</organism>
<dbReference type="Proteomes" id="UP000236723">
    <property type="component" value="Unassembled WGS sequence"/>
</dbReference>
<name>A0A1H6DWT0_9ACTN</name>
<dbReference type="InterPro" id="IPR007278">
    <property type="entry name" value="DUF397"/>
</dbReference>
<feature type="region of interest" description="Disordered" evidence="1">
    <location>
        <begin position="1"/>
        <end position="21"/>
    </location>
</feature>
<protein>
    <recommendedName>
        <fullName evidence="2">DUF397 domain-containing protein</fullName>
    </recommendedName>
</protein>
<sequence>MGDFPSPRPQWRKSSRSGGGNEACVELAALSGTIGIRDSKNPDGPHLNVTRDALGSLLSTIKAN</sequence>
<evidence type="ECO:0000313" key="4">
    <source>
        <dbReference type="Proteomes" id="UP000236723"/>
    </source>
</evidence>
<dbReference type="OrthoDB" id="4570646at2"/>
<evidence type="ECO:0000313" key="3">
    <source>
        <dbReference type="EMBL" id="SEG89718.1"/>
    </source>
</evidence>
<gene>
    <name evidence="3" type="ORF">SAMN04489712_12439</name>
</gene>
<dbReference type="EMBL" id="FNVO01000024">
    <property type="protein sequence ID" value="SEG89718.1"/>
    <property type="molecule type" value="Genomic_DNA"/>
</dbReference>